<protein>
    <submittedName>
        <fullName evidence="2">Uncharacterized protein</fullName>
    </submittedName>
</protein>
<dbReference type="AlphaFoldDB" id="A0A427Y1J5"/>
<dbReference type="GeneID" id="39591048"/>
<dbReference type="Proteomes" id="UP000279236">
    <property type="component" value="Unassembled WGS sequence"/>
</dbReference>
<organism evidence="2 3">
    <name type="scientific">Apiotrichum porosum</name>
    <dbReference type="NCBI Taxonomy" id="105984"/>
    <lineage>
        <taxon>Eukaryota</taxon>
        <taxon>Fungi</taxon>
        <taxon>Dikarya</taxon>
        <taxon>Basidiomycota</taxon>
        <taxon>Agaricomycotina</taxon>
        <taxon>Tremellomycetes</taxon>
        <taxon>Trichosporonales</taxon>
        <taxon>Trichosporonaceae</taxon>
        <taxon>Apiotrichum</taxon>
    </lineage>
</organism>
<sequence>MATADPVPAGKVTQCGGRWYIVPSEQGERPRPKTKMLSKGVPTLGPDSLEVAGDTADDQDSAAYSYPPNSIHQYNDADDFVLIDVPDDDFVLVPHPAPDPTPLFKMAKATKAGTVPKAHVKATPIFPIASGP</sequence>
<keyword evidence="3" id="KW-1185">Reference proteome</keyword>
<feature type="region of interest" description="Disordered" evidence="1">
    <location>
        <begin position="23"/>
        <end position="69"/>
    </location>
</feature>
<accession>A0A427Y1J5</accession>
<evidence type="ECO:0000313" key="2">
    <source>
        <dbReference type="EMBL" id="RSH84951.1"/>
    </source>
</evidence>
<dbReference type="RefSeq" id="XP_028478399.1">
    <property type="nucleotide sequence ID" value="XM_028621947.1"/>
</dbReference>
<gene>
    <name evidence="2" type="ORF">EHS24_006505</name>
</gene>
<evidence type="ECO:0000256" key="1">
    <source>
        <dbReference type="SAM" id="MobiDB-lite"/>
    </source>
</evidence>
<dbReference type="EMBL" id="RSCE01000003">
    <property type="protein sequence ID" value="RSH84951.1"/>
    <property type="molecule type" value="Genomic_DNA"/>
</dbReference>
<comment type="caution">
    <text evidence="2">The sequence shown here is derived from an EMBL/GenBank/DDBJ whole genome shotgun (WGS) entry which is preliminary data.</text>
</comment>
<proteinExistence type="predicted"/>
<name>A0A427Y1J5_9TREE</name>
<reference evidence="2 3" key="1">
    <citation type="submission" date="2018-11" db="EMBL/GenBank/DDBJ databases">
        <title>Genome sequence of Apiotrichum porosum DSM 27194.</title>
        <authorList>
            <person name="Aliyu H."/>
            <person name="Gorte O."/>
            <person name="Ochsenreither K."/>
        </authorList>
    </citation>
    <scope>NUCLEOTIDE SEQUENCE [LARGE SCALE GENOMIC DNA]</scope>
    <source>
        <strain evidence="2 3">DSM 27194</strain>
    </source>
</reference>
<evidence type="ECO:0000313" key="3">
    <source>
        <dbReference type="Proteomes" id="UP000279236"/>
    </source>
</evidence>